<dbReference type="Gene3D" id="2.40.10.10">
    <property type="entry name" value="Trypsin-like serine proteases"/>
    <property type="match status" value="2"/>
</dbReference>
<dbReference type="PRINTS" id="PR00861">
    <property type="entry name" value="ALYTICPTASE"/>
</dbReference>
<dbReference type="Proteomes" id="UP001500393">
    <property type="component" value="Unassembled WGS sequence"/>
</dbReference>
<keyword evidence="4" id="KW-0720">Serine protease</keyword>
<gene>
    <name evidence="7" type="ORF">GCM10009789_57260</name>
</gene>
<keyword evidence="2" id="KW-0645">Protease</keyword>
<organism evidence="7 8">
    <name type="scientific">Kribbella sancticallisti</name>
    <dbReference type="NCBI Taxonomy" id="460087"/>
    <lineage>
        <taxon>Bacteria</taxon>
        <taxon>Bacillati</taxon>
        <taxon>Actinomycetota</taxon>
        <taxon>Actinomycetes</taxon>
        <taxon>Propionibacteriales</taxon>
        <taxon>Kribbellaceae</taxon>
        <taxon>Kribbella</taxon>
    </lineage>
</organism>
<keyword evidence="8" id="KW-1185">Reference proteome</keyword>
<dbReference type="SUPFAM" id="SSF50494">
    <property type="entry name" value="Trypsin-like serine proteases"/>
    <property type="match status" value="1"/>
</dbReference>
<accession>A0ABN2E4X3</accession>
<evidence type="ECO:0000256" key="2">
    <source>
        <dbReference type="ARBA" id="ARBA00022670"/>
    </source>
</evidence>
<keyword evidence="5" id="KW-1015">Disulfide bond</keyword>
<dbReference type="EMBL" id="BAAAOS010000045">
    <property type="protein sequence ID" value="GAA1595866.1"/>
    <property type="molecule type" value="Genomic_DNA"/>
</dbReference>
<sequence length="436" mass="44727">MVILRNLNYSLTVAFEAGRQEETGCDPMPFLSPPRRPGRGRKSLAGAVLALGLGAAALAPIQTANSAPVPAPTDGVYDVLGKSWGVSPAEAKVRLDTEHAKASAFEAARSDSANLDGAFFNASRQLVVNVHSAKAAEVAREHGLTPRTVARGEKALTKLQTQVQALADKSGSLQVQSIGADLPTDRLQVVLQPGKQSAKTVALVKQLKAVPGVDVSTNDTTLAMTADVIGGQIMDLVPGTNCSLGFSGTTSNGNNVMLSAGHCVEGNPDVLNRSGVHLGKGIASRFRTGSPSVDMGLMDIDAEDTGRGYIDNRNGQTTRVTGSSKAPVGSTICKAGNTTGWTCGSIQQYNLTVNYGGAGGSITRTSGLARSTVCTEGGDSGGAYISGTTAQGMTSGGPSDGHDCGWNQGGNATGSYSFYQPVVDAASYYGVTLTRG</sequence>
<evidence type="ECO:0000256" key="1">
    <source>
        <dbReference type="ARBA" id="ARBA00007664"/>
    </source>
</evidence>
<comment type="similarity">
    <text evidence="1">Belongs to the peptidase S1 family.</text>
</comment>
<proteinExistence type="inferred from homology"/>
<dbReference type="CDD" id="cd21112">
    <property type="entry name" value="alphaLP-like"/>
    <property type="match status" value="1"/>
</dbReference>
<evidence type="ECO:0000256" key="4">
    <source>
        <dbReference type="ARBA" id="ARBA00022825"/>
    </source>
</evidence>
<evidence type="ECO:0000313" key="7">
    <source>
        <dbReference type="EMBL" id="GAA1595866.1"/>
    </source>
</evidence>
<comment type="caution">
    <text evidence="7">The sequence shown here is derived from an EMBL/GenBank/DDBJ whole genome shotgun (WGS) entry which is preliminary data.</text>
</comment>
<dbReference type="InterPro" id="IPR001316">
    <property type="entry name" value="Pept_S1A_streptogrisin"/>
</dbReference>
<dbReference type="InterPro" id="IPR009003">
    <property type="entry name" value="Peptidase_S1_PA"/>
</dbReference>
<feature type="domain" description="Peptidase S1" evidence="6">
    <location>
        <begin position="247"/>
        <end position="401"/>
    </location>
</feature>
<dbReference type="InterPro" id="IPR001254">
    <property type="entry name" value="Trypsin_dom"/>
</dbReference>
<name>A0ABN2E4X3_9ACTN</name>
<dbReference type="PIRSF" id="PIRSF001134">
    <property type="entry name" value="Streptogrisin"/>
    <property type="match status" value="1"/>
</dbReference>
<evidence type="ECO:0000256" key="5">
    <source>
        <dbReference type="ARBA" id="ARBA00023157"/>
    </source>
</evidence>
<dbReference type="InterPro" id="IPR043504">
    <property type="entry name" value="Peptidase_S1_PA_chymotrypsin"/>
</dbReference>
<dbReference type="Pfam" id="PF00089">
    <property type="entry name" value="Trypsin"/>
    <property type="match status" value="1"/>
</dbReference>
<evidence type="ECO:0000313" key="8">
    <source>
        <dbReference type="Proteomes" id="UP001500393"/>
    </source>
</evidence>
<keyword evidence="3" id="KW-0378">Hydrolase</keyword>
<protein>
    <submittedName>
        <fullName evidence="7">S1 family peptidase</fullName>
    </submittedName>
</protein>
<evidence type="ECO:0000259" key="6">
    <source>
        <dbReference type="Pfam" id="PF00089"/>
    </source>
</evidence>
<reference evidence="7 8" key="1">
    <citation type="journal article" date="2019" name="Int. J. Syst. Evol. Microbiol.">
        <title>The Global Catalogue of Microorganisms (GCM) 10K type strain sequencing project: providing services to taxonomists for standard genome sequencing and annotation.</title>
        <authorList>
            <consortium name="The Broad Institute Genomics Platform"/>
            <consortium name="The Broad Institute Genome Sequencing Center for Infectious Disease"/>
            <person name="Wu L."/>
            <person name="Ma J."/>
        </authorList>
    </citation>
    <scope>NUCLEOTIDE SEQUENCE [LARGE SCALE GENOMIC DNA]</scope>
    <source>
        <strain evidence="7 8">JCM 14969</strain>
    </source>
</reference>
<evidence type="ECO:0000256" key="3">
    <source>
        <dbReference type="ARBA" id="ARBA00022801"/>
    </source>
</evidence>